<name>A0A1E7FG09_9STRA</name>
<dbReference type="EC" id="1.14.11.4" evidence="2"/>
<evidence type="ECO:0000256" key="2">
    <source>
        <dbReference type="ARBA" id="ARBA00012264"/>
    </source>
</evidence>
<dbReference type="KEGG" id="fcy:FRACYDRAFT_239119"/>
<dbReference type="InParanoid" id="A0A1E7FG09"/>
<evidence type="ECO:0000259" key="9">
    <source>
        <dbReference type="PROSITE" id="PS51471"/>
    </source>
</evidence>
<evidence type="ECO:0000256" key="1">
    <source>
        <dbReference type="ARBA" id="ARBA00001961"/>
    </source>
</evidence>
<evidence type="ECO:0000256" key="6">
    <source>
        <dbReference type="ARBA" id="ARBA00023004"/>
    </source>
</evidence>
<dbReference type="AlphaFoldDB" id="A0A1E7FG09"/>
<dbReference type="Gene3D" id="2.60.120.620">
    <property type="entry name" value="q2cbj1_9rhob like domain"/>
    <property type="match status" value="1"/>
</dbReference>
<keyword evidence="3" id="KW-0479">Metal-binding</keyword>
<comment type="cofactor">
    <cofactor evidence="1">
        <name>L-ascorbate</name>
        <dbReference type="ChEBI" id="CHEBI:38290"/>
    </cofactor>
</comment>
<feature type="region of interest" description="Disordered" evidence="8">
    <location>
        <begin position="109"/>
        <end position="131"/>
    </location>
</feature>
<dbReference type="SMART" id="SM00702">
    <property type="entry name" value="P4Hc"/>
    <property type="match status" value="1"/>
</dbReference>
<dbReference type="PANTHER" id="PTHR34496">
    <property type="entry name" value="GLCNAC TRANSFERASE-RELATED"/>
    <property type="match status" value="1"/>
</dbReference>
<keyword evidence="5" id="KW-0560">Oxidoreductase</keyword>
<protein>
    <recommendedName>
        <fullName evidence="2">procollagen-lysine 5-dioxygenase</fullName>
        <ecNumber evidence="2">1.14.11.4</ecNumber>
    </recommendedName>
</protein>
<dbReference type="PROSITE" id="PS51471">
    <property type="entry name" value="FE2OG_OXY"/>
    <property type="match status" value="1"/>
</dbReference>
<dbReference type="PANTHER" id="PTHR34496:SF9">
    <property type="entry name" value="[SKP1-PROTEIN]-HYDROXYPROLINE N-ACETYLGLUCOSAMINYLTRANSFERASE"/>
    <property type="match status" value="1"/>
</dbReference>
<evidence type="ECO:0000256" key="7">
    <source>
        <dbReference type="ARBA" id="ARBA00047930"/>
    </source>
</evidence>
<evidence type="ECO:0000256" key="5">
    <source>
        <dbReference type="ARBA" id="ARBA00023002"/>
    </source>
</evidence>
<accession>A0A1E7FG09</accession>
<feature type="region of interest" description="Disordered" evidence="8">
    <location>
        <begin position="376"/>
        <end position="397"/>
    </location>
</feature>
<dbReference type="InterPro" id="IPR044862">
    <property type="entry name" value="Pro_4_hyd_alph_FE2OG_OXY"/>
</dbReference>
<organism evidence="10 11">
    <name type="scientific">Fragilariopsis cylindrus CCMP1102</name>
    <dbReference type="NCBI Taxonomy" id="635003"/>
    <lineage>
        <taxon>Eukaryota</taxon>
        <taxon>Sar</taxon>
        <taxon>Stramenopiles</taxon>
        <taxon>Ochrophyta</taxon>
        <taxon>Bacillariophyta</taxon>
        <taxon>Bacillariophyceae</taxon>
        <taxon>Bacillariophycidae</taxon>
        <taxon>Bacillariales</taxon>
        <taxon>Bacillariaceae</taxon>
        <taxon>Fragilariopsis</taxon>
    </lineage>
</organism>
<dbReference type="EMBL" id="KV784358">
    <property type="protein sequence ID" value="OEU17087.1"/>
    <property type="molecule type" value="Genomic_DNA"/>
</dbReference>
<dbReference type="InterPro" id="IPR029044">
    <property type="entry name" value="Nucleotide-diphossugar_trans"/>
</dbReference>
<dbReference type="GO" id="GO:0008475">
    <property type="term" value="F:procollagen-lysine 5-dioxygenase activity"/>
    <property type="evidence" value="ECO:0007669"/>
    <property type="project" value="UniProtKB-EC"/>
</dbReference>
<dbReference type="GO" id="GO:0031418">
    <property type="term" value="F:L-ascorbic acid binding"/>
    <property type="evidence" value="ECO:0007669"/>
    <property type="project" value="InterPro"/>
</dbReference>
<feature type="compositionally biased region" description="Basic and acidic residues" evidence="8">
    <location>
        <begin position="1"/>
        <end position="20"/>
    </location>
</feature>
<evidence type="ECO:0000313" key="11">
    <source>
        <dbReference type="Proteomes" id="UP000095751"/>
    </source>
</evidence>
<dbReference type="GO" id="GO:0005506">
    <property type="term" value="F:iron ion binding"/>
    <property type="evidence" value="ECO:0007669"/>
    <property type="project" value="InterPro"/>
</dbReference>
<dbReference type="OrthoDB" id="76265at2759"/>
<dbReference type="GO" id="GO:0016740">
    <property type="term" value="F:transferase activity"/>
    <property type="evidence" value="ECO:0007669"/>
    <property type="project" value="UniProtKB-KW"/>
</dbReference>
<keyword evidence="4" id="KW-0223">Dioxygenase</keyword>
<feature type="region of interest" description="Disordered" evidence="8">
    <location>
        <begin position="1"/>
        <end position="22"/>
    </location>
</feature>
<dbReference type="InterPro" id="IPR005123">
    <property type="entry name" value="Oxoglu/Fe-dep_dioxygenase_dom"/>
</dbReference>
<keyword evidence="11" id="KW-1185">Reference proteome</keyword>
<keyword evidence="6" id="KW-0408">Iron</keyword>
<dbReference type="InterPro" id="IPR021067">
    <property type="entry name" value="Glycosyltransferase"/>
</dbReference>
<dbReference type="Pfam" id="PF13640">
    <property type="entry name" value="2OG-FeII_Oxy_3"/>
    <property type="match status" value="1"/>
</dbReference>
<evidence type="ECO:0000313" key="10">
    <source>
        <dbReference type="EMBL" id="OEU17087.1"/>
    </source>
</evidence>
<dbReference type="Proteomes" id="UP000095751">
    <property type="component" value="Unassembled WGS sequence"/>
</dbReference>
<dbReference type="Pfam" id="PF11397">
    <property type="entry name" value="GlcNAc"/>
    <property type="match status" value="2"/>
</dbReference>
<comment type="catalytic activity">
    <reaction evidence="7">
        <text>L-lysyl-[collagen] + 2-oxoglutarate + O2 = (5R)-5-hydroxy-L-lysyl-[collagen] + succinate + CO2</text>
        <dbReference type="Rhea" id="RHEA:16569"/>
        <dbReference type="Rhea" id="RHEA-COMP:12751"/>
        <dbReference type="Rhea" id="RHEA-COMP:12752"/>
        <dbReference type="ChEBI" id="CHEBI:15379"/>
        <dbReference type="ChEBI" id="CHEBI:16526"/>
        <dbReference type="ChEBI" id="CHEBI:16810"/>
        <dbReference type="ChEBI" id="CHEBI:29969"/>
        <dbReference type="ChEBI" id="CHEBI:30031"/>
        <dbReference type="ChEBI" id="CHEBI:133442"/>
        <dbReference type="EC" id="1.14.11.4"/>
    </reaction>
</comment>
<evidence type="ECO:0000256" key="4">
    <source>
        <dbReference type="ARBA" id="ARBA00022964"/>
    </source>
</evidence>
<feature type="compositionally biased region" description="Pro residues" evidence="8">
    <location>
        <begin position="378"/>
        <end position="390"/>
    </location>
</feature>
<dbReference type="SUPFAM" id="SSF53448">
    <property type="entry name" value="Nucleotide-diphospho-sugar transferases"/>
    <property type="match status" value="1"/>
</dbReference>
<dbReference type="InterPro" id="IPR006620">
    <property type="entry name" value="Pro_4_hyd_alph"/>
</dbReference>
<evidence type="ECO:0000256" key="3">
    <source>
        <dbReference type="ARBA" id="ARBA00022723"/>
    </source>
</evidence>
<keyword evidence="10" id="KW-0808">Transferase</keyword>
<reference evidence="10 11" key="1">
    <citation type="submission" date="2016-09" db="EMBL/GenBank/DDBJ databases">
        <title>Extensive genetic diversity and differential bi-allelic expression allows diatom success in the polar Southern Ocean.</title>
        <authorList>
            <consortium name="DOE Joint Genome Institute"/>
            <person name="Mock T."/>
            <person name="Otillar R.P."/>
            <person name="Strauss J."/>
            <person name="Dupont C."/>
            <person name="Frickenhaus S."/>
            <person name="Maumus F."/>
            <person name="Mcmullan M."/>
            <person name="Sanges R."/>
            <person name="Schmutz J."/>
            <person name="Toseland A."/>
            <person name="Valas R."/>
            <person name="Veluchamy A."/>
            <person name="Ward B.J."/>
            <person name="Allen A."/>
            <person name="Barry K."/>
            <person name="Falciatore A."/>
            <person name="Ferrante M."/>
            <person name="Fortunato A.E."/>
            <person name="Gloeckner G."/>
            <person name="Gruber A."/>
            <person name="Hipkin R."/>
            <person name="Janech M."/>
            <person name="Kroth P."/>
            <person name="Leese F."/>
            <person name="Lindquist E."/>
            <person name="Lyon B.R."/>
            <person name="Martin J."/>
            <person name="Mayer C."/>
            <person name="Parker M."/>
            <person name="Quesneville H."/>
            <person name="Raymond J."/>
            <person name="Uhlig C."/>
            <person name="Valentin K.U."/>
            <person name="Worden A.Z."/>
            <person name="Armbrust E.V."/>
            <person name="Bowler C."/>
            <person name="Green B."/>
            <person name="Moulton V."/>
            <person name="Van Oosterhout C."/>
            <person name="Grigoriev I."/>
        </authorList>
    </citation>
    <scope>NUCLEOTIDE SEQUENCE [LARGE SCALE GENOMIC DNA]</scope>
    <source>
        <strain evidence="10 11">CCMP1102</strain>
    </source>
</reference>
<proteinExistence type="predicted"/>
<gene>
    <name evidence="10" type="ORF">FRACYDRAFT_239119</name>
</gene>
<feature type="domain" description="Fe2OG dioxygenase" evidence="9">
    <location>
        <begin position="189"/>
        <end position="337"/>
    </location>
</feature>
<sequence length="811" mass="92416">MVMEDDTKNQDSRKDKDQENHPILSKDTWTESFTDRLVVARNNNHNRNDGDAFVLLENVMESGRGNSFCNCLRGELDLFLEKLKPARTKGDNHADTTILELLQSMGTQQLHPDHQPKENQQQQKPQIYSSDSVRGDKNLFISREYRRRDSFATRNPYLNRLIATLSNTFEREFNSTSKRVDDRLKLDLSMTSVQIALYPGDGKSGYRRHCDRHNSCKEEETGSNEADVVIQQQLSPDPLTPTSKNERIITAIYYLTDDDWDAELDGGALRMFHTDNSDSNSNTDATTTVKSDMEETDFFDVVPFRDRMVVFRSDRMEHQVMPSLRRPRLAITLWFYGTIEKLSTNCDSIITESGDKTSTNDTESIISRELISSHGRHLPPPLPISSPSSPPLSSIASPAAGFDSNSVPTIFVSIASYRDSETRPTLDALFSTAKNPSRIFAGIVVQLEEKVKYDEDIWNSIMAGTSQAVHSWKPQPNQVRCIRLNARDATGPCYARGLCQTLFRGEDYFMQIDSHMRFRKNWDEYLIQTIQGLQQQQYHQTSNEKGQSNNKIVLTAYPVGYTLPNNIPQETRGTYLVPWKFDKNGMLRQRGRLLKRSVDQPDIGGLNPNLHKPVREYPLAITHARRQYLYAGGFNFGPAEVITDVPYDMMGMHHLFFGEELSMSVRLFTHGYDLYCPNETVCYHLWSRAHRPKTIDTATATSTAYKQRLQKISMDKVKQQLLGDQIGKPFGLGKARTAATFADKLGVDFRRQTFAREDWEFGELCSADFVGEDHNRVCSRLLFPEDSVEAKVASLDTKARELIGMFLMGIN</sequence>
<evidence type="ECO:0000256" key="8">
    <source>
        <dbReference type="SAM" id="MobiDB-lite"/>
    </source>
</evidence>